<comment type="subunit">
    <text evidence="4">Component of the EKC/KEOPS complex composed of at least BUD32, CGI121, GON7, KAE1 and PCC1; the whole complex dimerizes.</text>
</comment>
<comment type="similarity">
    <text evidence="3">Belongs to the GON7 family.</text>
</comment>
<evidence type="ECO:0000256" key="10">
    <source>
        <dbReference type="ARBA" id="ARBA00023159"/>
    </source>
</evidence>
<evidence type="ECO:0000256" key="8">
    <source>
        <dbReference type="ARBA" id="ARBA00022895"/>
    </source>
</evidence>
<accession>A0A9P8LFJ6</accession>
<keyword evidence="8" id="KW-0779">Telomere</keyword>
<sequence length="111" mass="11782">MASSPSSTASLQARYRSPNVEKLFDTEPEGSKDKSRELLSTADKVAYLAALRSSVAKLQGEVNAFLTRRMDEGKAAAAAGVAGGGKRTVGVGVDDEREEENYGEEVVDEEA</sequence>
<evidence type="ECO:0000256" key="4">
    <source>
        <dbReference type="ARBA" id="ARBA00011534"/>
    </source>
</evidence>
<feature type="compositionally biased region" description="Acidic residues" evidence="14">
    <location>
        <begin position="93"/>
        <end position="111"/>
    </location>
</feature>
<evidence type="ECO:0000256" key="13">
    <source>
        <dbReference type="ARBA" id="ARBA00025393"/>
    </source>
</evidence>
<evidence type="ECO:0000256" key="5">
    <source>
        <dbReference type="ARBA" id="ARBA00019746"/>
    </source>
</evidence>
<keyword evidence="16" id="KW-1185">Reference proteome</keyword>
<protein>
    <recommendedName>
        <fullName evidence="5">EKC/KEOPS complex subunit GON7</fullName>
    </recommendedName>
</protein>
<keyword evidence="10" id="KW-0010">Activator</keyword>
<keyword evidence="6" id="KW-0158">Chromosome</keyword>
<keyword evidence="11" id="KW-0804">Transcription</keyword>
<evidence type="ECO:0000256" key="3">
    <source>
        <dbReference type="ARBA" id="ARBA00008529"/>
    </source>
</evidence>
<evidence type="ECO:0000313" key="16">
    <source>
        <dbReference type="Proteomes" id="UP000750711"/>
    </source>
</evidence>
<evidence type="ECO:0000256" key="2">
    <source>
        <dbReference type="ARBA" id="ARBA00004574"/>
    </source>
</evidence>
<keyword evidence="12" id="KW-0539">Nucleus</keyword>
<evidence type="ECO:0000256" key="1">
    <source>
        <dbReference type="ARBA" id="ARBA00004123"/>
    </source>
</evidence>
<feature type="region of interest" description="Disordered" evidence="14">
    <location>
        <begin position="1"/>
        <end position="37"/>
    </location>
</feature>
<dbReference type="InterPro" id="IPR014849">
    <property type="entry name" value="EKC/KEOPS_Gon7"/>
</dbReference>
<feature type="compositionally biased region" description="Basic and acidic residues" evidence="14">
    <location>
        <begin position="22"/>
        <end position="37"/>
    </location>
</feature>
<dbReference type="Proteomes" id="UP000750711">
    <property type="component" value="Unassembled WGS sequence"/>
</dbReference>
<keyword evidence="7" id="KW-0819">tRNA processing</keyword>
<evidence type="ECO:0000313" key="15">
    <source>
        <dbReference type="EMBL" id="KAH0563291.1"/>
    </source>
</evidence>
<evidence type="ECO:0000256" key="11">
    <source>
        <dbReference type="ARBA" id="ARBA00023163"/>
    </source>
</evidence>
<evidence type="ECO:0000256" key="7">
    <source>
        <dbReference type="ARBA" id="ARBA00022694"/>
    </source>
</evidence>
<keyword evidence="9" id="KW-0805">Transcription regulation</keyword>
<dbReference type="GO" id="GO:0008033">
    <property type="term" value="P:tRNA processing"/>
    <property type="evidence" value="ECO:0007669"/>
    <property type="project" value="UniProtKB-KW"/>
</dbReference>
<proteinExistence type="inferred from homology"/>
<dbReference type="AlphaFoldDB" id="A0A9P8LFJ6"/>
<organism evidence="15 16">
    <name type="scientific">Trichoglossum hirsutum</name>
    <dbReference type="NCBI Taxonomy" id="265104"/>
    <lineage>
        <taxon>Eukaryota</taxon>
        <taxon>Fungi</taxon>
        <taxon>Dikarya</taxon>
        <taxon>Ascomycota</taxon>
        <taxon>Pezizomycotina</taxon>
        <taxon>Geoglossomycetes</taxon>
        <taxon>Geoglossales</taxon>
        <taxon>Geoglossaceae</taxon>
        <taxon>Trichoglossum</taxon>
    </lineage>
</organism>
<comment type="caution">
    <text evidence="15">The sequence shown here is derived from an EMBL/GenBank/DDBJ whole genome shotgun (WGS) entry which is preliminary data.</text>
</comment>
<evidence type="ECO:0000256" key="9">
    <source>
        <dbReference type="ARBA" id="ARBA00023015"/>
    </source>
</evidence>
<dbReference type="EMBL" id="JAGHQM010000224">
    <property type="protein sequence ID" value="KAH0563291.1"/>
    <property type="molecule type" value="Genomic_DNA"/>
</dbReference>
<dbReference type="GO" id="GO:0000781">
    <property type="term" value="C:chromosome, telomeric region"/>
    <property type="evidence" value="ECO:0007669"/>
    <property type="project" value="UniProtKB-SubCell"/>
</dbReference>
<comment type="function">
    <text evidence="13">Component of the EKC/KEOPS complex that is required for the formation of a threonylcarbamoyl group on adenosine at position 37 (t(6)A37) in tRNAs that read codons beginning with adenine. The complex is probably involved in the transfer of the threonylcarbamoyl moiety of threonylcarbamoyl-AMP (TC-AMP) to the N6 group of A37. GON7 likely plays a supporting role to the catalytic subunit KAE1 in the complex. The EKC/KEOPS complex also promotes both telomere uncapping and telomere elongation. The complex is required for efficient recruitment of transcriptional coactivators.</text>
</comment>
<name>A0A9P8LFJ6_9PEZI</name>
<dbReference type="GO" id="GO:0005634">
    <property type="term" value="C:nucleus"/>
    <property type="evidence" value="ECO:0007669"/>
    <property type="project" value="UniProtKB-SubCell"/>
</dbReference>
<evidence type="ECO:0000256" key="14">
    <source>
        <dbReference type="SAM" id="MobiDB-lite"/>
    </source>
</evidence>
<gene>
    <name evidence="15" type="ORF">GP486_002146</name>
</gene>
<dbReference type="Pfam" id="PF08738">
    <property type="entry name" value="Gon7"/>
    <property type="match status" value="1"/>
</dbReference>
<reference evidence="15" key="1">
    <citation type="submission" date="2021-03" db="EMBL/GenBank/DDBJ databases">
        <title>Comparative genomics and phylogenomic investigation of the class Geoglossomycetes provide insights into ecological specialization and systematics.</title>
        <authorList>
            <person name="Melie T."/>
            <person name="Pirro S."/>
            <person name="Miller A.N."/>
            <person name="Quandt A."/>
        </authorList>
    </citation>
    <scope>NUCLEOTIDE SEQUENCE</scope>
    <source>
        <strain evidence="15">CAQ_001_2017</strain>
    </source>
</reference>
<evidence type="ECO:0000256" key="6">
    <source>
        <dbReference type="ARBA" id="ARBA00022454"/>
    </source>
</evidence>
<comment type="subcellular location">
    <subcellularLocation>
        <location evidence="2">Chromosome</location>
        <location evidence="2">Telomere</location>
    </subcellularLocation>
    <subcellularLocation>
        <location evidence="1">Nucleus</location>
    </subcellularLocation>
</comment>
<feature type="compositionally biased region" description="Polar residues" evidence="14">
    <location>
        <begin position="1"/>
        <end position="11"/>
    </location>
</feature>
<evidence type="ECO:0000256" key="12">
    <source>
        <dbReference type="ARBA" id="ARBA00023242"/>
    </source>
</evidence>
<feature type="region of interest" description="Disordered" evidence="14">
    <location>
        <begin position="77"/>
        <end position="111"/>
    </location>
</feature>